<evidence type="ECO:0000256" key="1">
    <source>
        <dbReference type="SAM" id="Phobius"/>
    </source>
</evidence>
<protein>
    <submittedName>
        <fullName evidence="2">Uncharacterized protein</fullName>
    </submittedName>
</protein>
<dbReference type="RefSeq" id="XP_024771676.1">
    <property type="nucleotide sequence ID" value="XM_024919429.1"/>
</dbReference>
<dbReference type="EMBL" id="KZ679684">
    <property type="protein sequence ID" value="PTB51999.1"/>
    <property type="molecule type" value="Genomic_DNA"/>
</dbReference>
<organism evidence="2 3">
    <name type="scientific">Trichoderma harzianum CBS 226.95</name>
    <dbReference type="NCBI Taxonomy" id="983964"/>
    <lineage>
        <taxon>Eukaryota</taxon>
        <taxon>Fungi</taxon>
        <taxon>Dikarya</taxon>
        <taxon>Ascomycota</taxon>
        <taxon>Pezizomycotina</taxon>
        <taxon>Sordariomycetes</taxon>
        <taxon>Hypocreomycetidae</taxon>
        <taxon>Hypocreales</taxon>
        <taxon>Hypocreaceae</taxon>
        <taxon>Trichoderma</taxon>
    </lineage>
</organism>
<keyword evidence="1" id="KW-1133">Transmembrane helix</keyword>
<dbReference type="Proteomes" id="UP000241690">
    <property type="component" value="Unassembled WGS sequence"/>
</dbReference>
<evidence type="ECO:0000313" key="3">
    <source>
        <dbReference type="Proteomes" id="UP000241690"/>
    </source>
</evidence>
<keyword evidence="3" id="KW-1185">Reference proteome</keyword>
<keyword evidence="1" id="KW-0472">Membrane</keyword>
<sequence>MKQQFFYYQVLYNDKPNNPYIWPNTLFGQKIRLIISIVAIIIVEPAIYKGSSCYGGTDRNNTS</sequence>
<accession>A0A2T4A4K6</accession>
<evidence type="ECO:0000313" key="2">
    <source>
        <dbReference type="EMBL" id="PTB51999.1"/>
    </source>
</evidence>
<name>A0A2T4A4K6_TRIHA</name>
<keyword evidence="1" id="KW-0812">Transmembrane</keyword>
<dbReference type="AlphaFoldDB" id="A0A2T4A4K6"/>
<proteinExistence type="predicted"/>
<reference evidence="2 3" key="1">
    <citation type="submission" date="2016-07" db="EMBL/GenBank/DDBJ databases">
        <title>Multiple horizontal gene transfer events from other fungi enriched the ability of initially mycotrophic Trichoderma (Ascomycota) to feed on dead plant biomass.</title>
        <authorList>
            <consortium name="DOE Joint Genome Institute"/>
            <person name="Aerts A."/>
            <person name="Atanasova L."/>
            <person name="Chenthamara K."/>
            <person name="Zhang J."/>
            <person name="Grujic M."/>
            <person name="Henrissat B."/>
            <person name="Kuo A."/>
            <person name="Salamov A."/>
            <person name="Lipzen A."/>
            <person name="Labutti K."/>
            <person name="Barry K."/>
            <person name="Miao Y."/>
            <person name="Rahimi M.J."/>
            <person name="Shen Q."/>
            <person name="Grigoriev I.V."/>
            <person name="Kubicek C.P."/>
            <person name="Druzhinina I.S."/>
        </authorList>
    </citation>
    <scope>NUCLEOTIDE SEQUENCE [LARGE SCALE GENOMIC DNA]</scope>
    <source>
        <strain evidence="2 3">CBS 226.95</strain>
    </source>
</reference>
<gene>
    <name evidence="2" type="ORF">M431DRAFT_510242</name>
</gene>
<dbReference type="GeneID" id="36627998"/>
<feature type="transmembrane region" description="Helical" evidence="1">
    <location>
        <begin position="20"/>
        <end position="43"/>
    </location>
</feature>